<reference evidence="1" key="1">
    <citation type="journal article" date="2021" name="Microb. Physiol.">
        <title>Proteogenomic Insights into the Physiology of Marine, Sulfate-Reducing, Filamentous Desulfonema limicola and Desulfonema magnum.</title>
        <authorList>
            <person name="Schnaars V."/>
            <person name="Wohlbrand L."/>
            <person name="Scheve S."/>
            <person name="Hinrichs C."/>
            <person name="Reinhardt R."/>
            <person name="Rabus R."/>
        </authorList>
    </citation>
    <scope>NUCLEOTIDE SEQUENCE</scope>
    <source>
        <strain evidence="1">4be13</strain>
    </source>
</reference>
<accession>A0A975BJT3</accession>
<evidence type="ECO:0008006" key="3">
    <source>
        <dbReference type="Google" id="ProtNLM"/>
    </source>
</evidence>
<dbReference type="KEGG" id="dmm:dnm_027140"/>
<organism evidence="1 2">
    <name type="scientific">Desulfonema magnum</name>
    <dbReference type="NCBI Taxonomy" id="45655"/>
    <lineage>
        <taxon>Bacteria</taxon>
        <taxon>Pseudomonadati</taxon>
        <taxon>Thermodesulfobacteriota</taxon>
        <taxon>Desulfobacteria</taxon>
        <taxon>Desulfobacterales</taxon>
        <taxon>Desulfococcaceae</taxon>
        <taxon>Desulfonema</taxon>
    </lineage>
</organism>
<dbReference type="AlphaFoldDB" id="A0A975BJT3"/>
<protein>
    <recommendedName>
        <fullName evidence="3">DUF2357 domain-containing protein</fullName>
    </recommendedName>
</protein>
<gene>
    <name evidence="1" type="ORF">dnm_027140</name>
</gene>
<evidence type="ECO:0000313" key="1">
    <source>
        <dbReference type="EMBL" id="QTA86690.1"/>
    </source>
</evidence>
<evidence type="ECO:0000313" key="2">
    <source>
        <dbReference type="Proteomes" id="UP000663722"/>
    </source>
</evidence>
<dbReference type="Proteomes" id="UP000663722">
    <property type="component" value="Chromosome"/>
</dbReference>
<proteinExistence type="predicted"/>
<dbReference type="EMBL" id="CP061800">
    <property type="protein sequence ID" value="QTA86690.1"/>
    <property type="molecule type" value="Genomic_DNA"/>
</dbReference>
<name>A0A975BJT3_9BACT</name>
<keyword evidence="2" id="KW-1185">Reference proteome</keyword>
<dbReference type="RefSeq" id="WP_207682221.1">
    <property type="nucleotide sequence ID" value="NZ_CP061800.1"/>
</dbReference>
<sequence length="644" mass="74698">MDDQQDFRFYINVLSGGRQGERIEIPLLDRMTENTFPWILEDEEISFKLIAPGHMQNPILWISDLPKPPSYSRTLDNKIIYIWHPESRGTNRYQAFFLNCFGSCQLDIEMRKQGGEQQWIELAPFEVKAKKITADRLREMIKYLSSRVDDLAGASFSVTQVAAEQTKGRKRVTSFLKEVEEGLSLFEKQLPILLGKHCTRLVPKRVVHMPRPDHYFEANTSEWLLSHLDILIPVPDFNEAVAIIDNRPYTVNRLEVNELVEDSNVYENQVLHSYLNSIKTLLLEIRKECDRLESQTSSGPVRSGEPFETPSYRNGSNNRYVSFSNEIKSSVGALFKGRKAKCDQLMKKCNYLMRVLDEKIPVRRLLVGMPSLTPWVKANIHYRILFEKIIRWYQMGTADWSDEEALVGVRSIDELYEYFCLYKLIDGLEKLGFQRKDIPDAKTQEMVYQDSMPKHKYEFQKSGMSLILYYEKEIWSPRYKAAREEPYLNVEGWIWDTYRKKGKRTRFNSKRVPDYIFEISMNQDRPDPSGKNSILAIFDAKYSPADIVFFEKLPLLVMRYVHGISRRQGGFSPVISLYLLHPKDTDKGPESEAVRSFYTNAYDLFGNNAVIPALGAAEVDPASTWDISRLIGRIVALAEQELQT</sequence>